<dbReference type="PANTHER" id="PTHR43471:SF10">
    <property type="entry name" value="SLL1107 PROTEIN"/>
    <property type="match status" value="1"/>
</dbReference>
<organism evidence="2 3">
    <name type="scientific">Maioricimonas rarisocia</name>
    <dbReference type="NCBI Taxonomy" id="2528026"/>
    <lineage>
        <taxon>Bacteria</taxon>
        <taxon>Pseudomonadati</taxon>
        <taxon>Planctomycetota</taxon>
        <taxon>Planctomycetia</taxon>
        <taxon>Planctomycetales</taxon>
        <taxon>Planctomycetaceae</taxon>
        <taxon>Maioricimonas</taxon>
    </lineage>
</organism>
<dbReference type="EMBL" id="CP036275">
    <property type="protein sequence ID" value="QDU39772.1"/>
    <property type="molecule type" value="Genomic_DNA"/>
</dbReference>
<evidence type="ECO:0000256" key="1">
    <source>
        <dbReference type="SAM" id="Phobius"/>
    </source>
</evidence>
<dbReference type="AlphaFoldDB" id="A0A517ZBA0"/>
<protein>
    <submittedName>
        <fullName evidence="2">ABC-2 family transporter protein</fullName>
    </submittedName>
</protein>
<feature type="transmembrane region" description="Helical" evidence="1">
    <location>
        <begin position="510"/>
        <end position="532"/>
    </location>
</feature>
<feature type="transmembrane region" description="Helical" evidence="1">
    <location>
        <begin position="375"/>
        <end position="393"/>
    </location>
</feature>
<keyword evidence="3" id="KW-1185">Reference proteome</keyword>
<feature type="transmembrane region" description="Helical" evidence="1">
    <location>
        <begin position="405"/>
        <end position="424"/>
    </location>
</feature>
<dbReference type="PANTHER" id="PTHR43471">
    <property type="entry name" value="ABC TRANSPORTER PERMEASE"/>
    <property type="match status" value="1"/>
</dbReference>
<name>A0A517ZBA0_9PLAN</name>
<gene>
    <name evidence="2" type="ORF">Mal4_41190</name>
</gene>
<evidence type="ECO:0000313" key="3">
    <source>
        <dbReference type="Proteomes" id="UP000320496"/>
    </source>
</evidence>
<keyword evidence="1" id="KW-0472">Membrane</keyword>
<accession>A0A517ZBA0</accession>
<feature type="transmembrane region" description="Helical" evidence="1">
    <location>
        <begin position="100"/>
        <end position="124"/>
    </location>
</feature>
<sequence>MLQWLAVVAVCAVVATIVGFGIALLGGGTRGAAYFADALRRGVVDLTRLSWQRIVALATLTVREAFRKKTLYIFAVFILLFMFAGWFLQGQDLDKPAKPYVSFVLTSVRWILIPVAILLACWGLPADIKDRSLHTVVTKPVRRSEIVIGRILGYSVVTTLVLAIMSVVGYVWIQRAVPPRAQDQLISRVPVYGEMTILDRNGEPGGGVNVGDIWEFRGYIEGNTRARGVYRFDNLDVDELKDNDQLKLEYKFEAFRTHKGEIGEGIHFRLTLVNEETGLRVPYPARGDLEIQEFAGETVERDAKPVVEIPRQLTYLKAPDDEASRPQETTVDLFEDLISDETLVVEVSCEDSGQYLGMAQPDLFVRMPDNSFATGYFKSMAGIWLMLVLVIMLGTTASTFLKGPVATLLTFGLVVMGQGLRVFMGTLLEQYQEEGQVTGGGALESAYRLATQMNVQSPLPEGPATTLIKWIDTRVFDGLTLLQNVIPDFNYFNMTPYVANGFDVPWNAALLPSIATVLAYVIPCIVIGYFSLQLRELEAK</sequence>
<dbReference type="Proteomes" id="UP000320496">
    <property type="component" value="Chromosome"/>
</dbReference>
<feature type="transmembrane region" description="Helical" evidence="1">
    <location>
        <begin position="6"/>
        <end position="25"/>
    </location>
</feature>
<feature type="transmembrane region" description="Helical" evidence="1">
    <location>
        <begin position="70"/>
        <end position="88"/>
    </location>
</feature>
<feature type="transmembrane region" description="Helical" evidence="1">
    <location>
        <begin position="151"/>
        <end position="173"/>
    </location>
</feature>
<proteinExistence type="predicted"/>
<keyword evidence="1" id="KW-0812">Transmembrane</keyword>
<dbReference type="KEGG" id="mri:Mal4_41190"/>
<reference evidence="2 3" key="1">
    <citation type="submission" date="2019-02" db="EMBL/GenBank/DDBJ databases">
        <title>Deep-cultivation of Planctomycetes and their phenomic and genomic characterization uncovers novel biology.</title>
        <authorList>
            <person name="Wiegand S."/>
            <person name="Jogler M."/>
            <person name="Boedeker C."/>
            <person name="Pinto D."/>
            <person name="Vollmers J."/>
            <person name="Rivas-Marin E."/>
            <person name="Kohn T."/>
            <person name="Peeters S.H."/>
            <person name="Heuer A."/>
            <person name="Rast P."/>
            <person name="Oberbeckmann S."/>
            <person name="Bunk B."/>
            <person name="Jeske O."/>
            <person name="Meyerdierks A."/>
            <person name="Storesund J.E."/>
            <person name="Kallscheuer N."/>
            <person name="Luecker S."/>
            <person name="Lage O.M."/>
            <person name="Pohl T."/>
            <person name="Merkel B.J."/>
            <person name="Hornburger P."/>
            <person name="Mueller R.-W."/>
            <person name="Bruemmer F."/>
            <person name="Labrenz M."/>
            <person name="Spormann A.M."/>
            <person name="Op den Camp H."/>
            <person name="Overmann J."/>
            <person name="Amann R."/>
            <person name="Jetten M.S.M."/>
            <person name="Mascher T."/>
            <person name="Medema M.H."/>
            <person name="Devos D.P."/>
            <person name="Kaster A.-K."/>
            <person name="Ovreas L."/>
            <person name="Rohde M."/>
            <person name="Galperin M.Y."/>
            <person name="Jogler C."/>
        </authorList>
    </citation>
    <scope>NUCLEOTIDE SEQUENCE [LARGE SCALE GENOMIC DNA]</scope>
    <source>
        <strain evidence="2 3">Mal4</strain>
    </source>
</reference>
<evidence type="ECO:0000313" key="2">
    <source>
        <dbReference type="EMBL" id="QDU39772.1"/>
    </source>
</evidence>
<keyword evidence="1" id="KW-1133">Transmembrane helix</keyword>